<dbReference type="EMBL" id="CP093348">
    <property type="protein sequence ID" value="WOH04499.1"/>
    <property type="molecule type" value="Genomic_DNA"/>
</dbReference>
<sequence>MRIENNNIATIPTDIVIVLLELLLVGGFQDFFNFFIVWSRTQREVVITSLLDKFPLRSLYKYGCRGSPADMLCFDNFFRIAENLGIGDAVLYRRSRAIIYGTGNIDAHFTVLDTLSANNHFLGMVGNFILRSLYKQGNNVVTLQVLIRVVNHPNYQDFIVPAVNHLSDIHSYILFPELVDAVDIEACCPIHSTCVKVFLEEKCPPATNCLFCNIAFMVTVFARKPLVN</sequence>
<dbReference type="Gramene" id="KZM90363">
    <property type="protein sequence ID" value="KZM90363"/>
    <property type="gene ID" value="DCAR_022272"/>
</dbReference>
<dbReference type="AlphaFoldDB" id="A0A161XCI3"/>
<gene>
    <name evidence="1" type="ORF">DCAR_0623908</name>
</gene>
<keyword evidence="2" id="KW-1185">Reference proteome</keyword>
<name>A0A161XCI3_DAUCS</name>
<organism evidence="1 2">
    <name type="scientific">Daucus carota subsp. sativus</name>
    <name type="common">Carrot</name>
    <dbReference type="NCBI Taxonomy" id="79200"/>
    <lineage>
        <taxon>Eukaryota</taxon>
        <taxon>Viridiplantae</taxon>
        <taxon>Streptophyta</taxon>
        <taxon>Embryophyta</taxon>
        <taxon>Tracheophyta</taxon>
        <taxon>Spermatophyta</taxon>
        <taxon>Magnoliopsida</taxon>
        <taxon>eudicotyledons</taxon>
        <taxon>Gunneridae</taxon>
        <taxon>Pentapetalae</taxon>
        <taxon>asterids</taxon>
        <taxon>campanulids</taxon>
        <taxon>Apiales</taxon>
        <taxon>Apiaceae</taxon>
        <taxon>Apioideae</taxon>
        <taxon>Scandiceae</taxon>
        <taxon>Daucinae</taxon>
        <taxon>Daucus</taxon>
        <taxon>Daucus sect. Daucus</taxon>
    </lineage>
</organism>
<protein>
    <submittedName>
        <fullName evidence="1">Uncharacterized protein</fullName>
    </submittedName>
</protein>
<evidence type="ECO:0000313" key="1">
    <source>
        <dbReference type="EMBL" id="WOH04499.1"/>
    </source>
</evidence>
<reference evidence="1" key="1">
    <citation type="journal article" date="2016" name="Nat. Genet.">
        <title>A high-quality carrot genome assembly provides new insights into carotenoid accumulation and asterid genome evolution.</title>
        <authorList>
            <person name="Iorizzo M."/>
            <person name="Ellison S."/>
            <person name="Senalik D."/>
            <person name="Zeng P."/>
            <person name="Satapoomin P."/>
            <person name="Huang J."/>
            <person name="Bowman M."/>
            <person name="Iovene M."/>
            <person name="Sanseverino W."/>
            <person name="Cavagnaro P."/>
            <person name="Yildiz M."/>
            <person name="Macko-Podgorni A."/>
            <person name="Moranska E."/>
            <person name="Grzebelus E."/>
            <person name="Grzebelus D."/>
            <person name="Ashrafi H."/>
            <person name="Zheng Z."/>
            <person name="Cheng S."/>
            <person name="Spooner D."/>
            <person name="Van Deynze A."/>
            <person name="Simon P."/>
        </authorList>
    </citation>
    <scope>NUCLEOTIDE SEQUENCE</scope>
    <source>
        <tissue evidence="1">Leaf</tissue>
    </source>
</reference>
<accession>A0A161XCI3</accession>
<dbReference type="Proteomes" id="UP000077755">
    <property type="component" value="Chromosome 6"/>
</dbReference>
<proteinExistence type="predicted"/>
<reference evidence="1" key="2">
    <citation type="submission" date="2022-03" db="EMBL/GenBank/DDBJ databases">
        <title>Draft title - Genomic analysis of global carrot germplasm unveils the trajectory of domestication and the origin of high carotenoid orange carrot.</title>
        <authorList>
            <person name="Iorizzo M."/>
            <person name="Ellison S."/>
            <person name="Senalik D."/>
            <person name="Macko-Podgorni A."/>
            <person name="Grzebelus D."/>
            <person name="Bostan H."/>
            <person name="Rolling W."/>
            <person name="Curaba J."/>
            <person name="Simon P."/>
        </authorList>
    </citation>
    <scope>NUCLEOTIDE SEQUENCE</scope>
    <source>
        <tissue evidence="1">Leaf</tissue>
    </source>
</reference>
<evidence type="ECO:0000313" key="2">
    <source>
        <dbReference type="Proteomes" id="UP000077755"/>
    </source>
</evidence>